<keyword evidence="2" id="KW-0560">Oxidoreductase</keyword>
<dbReference type="PANTHER" id="PTHR24321">
    <property type="entry name" value="DEHYDROGENASES, SHORT CHAIN"/>
    <property type="match status" value="1"/>
</dbReference>
<organism evidence="3 4">
    <name type="scientific">Arthrobacter echini</name>
    <dbReference type="NCBI Taxonomy" id="1529066"/>
    <lineage>
        <taxon>Bacteria</taxon>
        <taxon>Bacillati</taxon>
        <taxon>Actinomycetota</taxon>
        <taxon>Actinomycetes</taxon>
        <taxon>Micrococcales</taxon>
        <taxon>Micrococcaceae</taxon>
        <taxon>Arthrobacter</taxon>
    </lineage>
</organism>
<evidence type="ECO:0000313" key="4">
    <source>
        <dbReference type="Proteomes" id="UP000305233"/>
    </source>
</evidence>
<evidence type="ECO:0000256" key="1">
    <source>
        <dbReference type="ARBA" id="ARBA00006484"/>
    </source>
</evidence>
<dbReference type="PRINTS" id="PR00080">
    <property type="entry name" value="SDRFAMILY"/>
</dbReference>
<gene>
    <name evidence="3" type="ORF">E8P82_07805</name>
</gene>
<dbReference type="GO" id="GO:0016491">
    <property type="term" value="F:oxidoreductase activity"/>
    <property type="evidence" value="ECO:0007669"/>
    <property type="project" value="UniProtKB-KW"/>
</dbReference>
<dbReference type="InterPro" id="IPR036291">
    <property type="entry name" value="NAD(P)-bd_dom_sf"/>
</dbReference>
<dbReference type="CDD" id="cd05233">
    <property type="entry name" value="SDR_c"/>
    <property type="match status" value="1"/>
</dbReference>
<name>A0A4S5E5V6_9MICC</name>
<keyword evidence="4" id="KW-1185">Reference proteome</keyword>
<dbReference type="EMBL" id="SSWH01000005">
    <property type="protein sequence ID" value="THJ66823.1"/>
    <property type="molecule type" value="Genomic_DNA"/>
</dbReference>
<dbReference type="OrthoDB" id="517007at2"/>
<dbReference type="Pfam" id="PF13561">
    <property type="entry name" value="adh_short_C2"/>
    <property type="match status" value="1"/>
</dbReference>
<reference evidence="3 4" key="1">
    <citation type="submission" date="2019-04" db="EMBL/GenBank/DDBJ databases">
        <authorList>
            <person name="Liu Q."/>
            <person name="Xin Y.-H."/>
        </authorList>
    </citation>
    <scope>NUCLEOTIDE SEQUENCE [LARGE SCALE GENOMIC DNA]</scope>
    <source>
        <strain evidence="3 4">AM23</strain>
    </source>
</reference>
<evidence type="ECO:0000313" key="3">
    <source>
        <dbReference type="EMBL" id="THJ66823.1"/>
    </source>
</evidence>
<accession>A0A4S5E5V6</accession>
<protein>
    <submittedName>
        <fullName evidence="3">SDR family oxidoreductase</fullName>
    </submittedName>
</protein>
<sequence length="179" mass="18925">MAERWGSLDFAHNNAGVGAASTPFTEQDLATWERIFNLNVFGAMMFMKHELRQMDKQGSGAIVNTSSMSGKSGSPGLSPYNASKWALNGMTQTAALEYASKGVRVNAFCPGATVTTSLANWKESSPDAYSAVTAAIPMKRMTTVEEQAAAAVWLCSGQASYITGTLLNVEGGDGILGKQ</sequence>
<comment type="caution">
    <text evidence="3">The sequence shown here is derived from an EMBL/GenBank/DDBJ whole genome shotgun (WGS) entry which is preliminary data.</text>
</comment>
<dbReference type="SUPFAM" id="SSF51735">
    <property type="entry name" value="NAD(P)-binding Rossmann-fold domains"/>
    <property type="match status" value="1"/>
</dbReference>
<dbReference type="PROSITE" id="PS00061">
    <property type="entry name" value="ADH_SHORT"/>
    <property type="match status" value="1"/>
</dbReference>
<dbReference type="InterPro" id="IPR020904">
    <property type="entry name" value="Sc_DH/Rdtase_CS"/>
</dbReference>
<dbReference type="Gene3D" id="3.40.50.720">
    <property type="entry name" value="NAD(P)-binding Rossmann-like Domain"/>
    <property type="match status" value="1"/>
</dbReference>
<dbReference type="PANTHER" id="PTHR24321:SF8">
    <property type="entry name" value="ESTRADIOL 17-BETA-DEHYDROGENASE 8-RELATED"/>
    <property type="match status" value="1"/>
</dbReference>
<evidence type="ECO:0000256" key="2">
    <source>
        <dbReference type="ARBA" id="ARBA00023002"/>
    </source>
</evidence>
<comment type="similarity">
    <text evidence="1">Belongs to the short-chain dehydrogenases/reductases (SDR) family.</text>
</comment>
<proteinExistence type="inferred from homology"/>
<dbReference type="PRINTS" id="PR00081">
    <property type="entry name" value="GDHRDH"/>
</dbReference>
<dbReference type="Proteomes" id="UP000305233">
    <property type="component" value="Unassembled WGS sequence"/>
</dbReference>
<dbReference type="InterPro" id="IPR002347">
    <property type="entry name" value="SDR_fam"/>
</dbReference>
<dbReference type="AlphaFoldDB" id="A0A4S5E5V6"/>